<comment type="pathway">
    <text evidence="3">Bacterial outer membrane biogenesis; LPS core biosynthesis.</text>
</comment>
<dbReference type="EMBL" id="LT629762">
    <property type="protein sequence ID" value="SDS70884.1"/>
    <property type="molecule type" value="Genomic_DNA"/>
</dbReference>
<dbReference type="Gene3D" id="3.40.50.620">
    <property type="entry name" value="HUPs"/>
    <property type="match status" value="1"/>
</dbReference>
<dbReference type="GO" id="GO:0005829">
    <property type="term" value="C:cytosol"/>
    <property type="evidence" value="ECO:0007669"/>
    <property type="project" value="TreeGrafter"/>
</dbReference>
<feature type="binding site" evidence="16">
    <location>
        <begin position="213"/>
        <end position="216"/>
    </location>
    <ligand>
        <name>ATP</name>
        <dbReference type="ChEBI" id="CHEBI:30616"/>
    </ligand>
</feature>
<comment type="pathway">
    <text evidence="16">Nucleotide-sugar biosynthesis; ADP-L-glycero-beta-D-manno-heptose biosynthesis; ADP-L-glycero-beta-D-manno-heptose from D-glycero-beta-D-manno-heptose 7-phosphate: step 1/4.</text>
</comment>
<evidence type="ECO:0000313" key="19">
    <source>
        <dbReference type="EMBL" id="SDS70884.1"/>
    </source>
</evidence>
<evidence type="ECO:0000256" key="5">
    <source>
        <dbReference type="ARBA" id="ARBA00022679"/>
    </source>
</evidence>
<proteinExistence type="inferred from homology"/>
<dbReference type="NCBIfam" id="TIGR02198">
    <property type="entry name" value="rfaE_dom_I"/>
    <property type="match status" value="1"/>
</dbReference>
<evidence type="ECO:0000256" key="16">
    <source>
        <dbReference type="HAMAP-Rule" id="MF_01603"/>
    </source>
</evidence>
<evidence type="ECO:0000256" key="3">
    <source>
        <dbReference type="ARBA" id="ARBA00004713"/>
    </source>
</evidence>
<dbReference type="InterPro" id="IPR023030">
    <property type="entry name" value="Bifunc_HldE"/>
</dbReference>
<keyword evidence="6 16" id="KW-0548">Nucleotidyltransferase</keyword>
<comment type="function">
    <text evidence="1 16">Catalyzes the phosphorylation of D-glycero-D-manno-heptose 7-phosphate at the C-1 position to selectively form D-glycero-beta-D-manno-heptose-1,7-bisphosphate.</text>
</comment>
<keyword evidence="9 16" id="KW-0067">ATP-binding</keyword>
<sequence length="492" mass="52093">MPQPCANIPPLFILYVGCSMKLSMPRFDQAPVLVVGDVMLDRYWHGGTSRISPEAPVPVVKVEQIEDRPGGAANVALNIAALGAPASLVGVTGDDEAADSLANSLEGAGVRALFQRIAHQPTIVKLRVMSRHQQLLRIDFEEPFATDALALGEQVDELLEGIKVLVLSDYGKGALKNHQVLIQAARARGIPVLADPKGKDFSIYRGASLITPNLSEFEAIVGGCADEHELVSKGATLMHDLDLGALLVTRGEHGMTLLRPDHPALHLPARAREVFDVTGAGDTVISTLAAAIAAGEELPHAVALANLAAGIVVGKLGTACISAPELRRAIQREEGSERGVLGLEQLLLAVDDARAHKERIVFTNGCFDILHAGHVTYLEQARAQGDRLIVAVNDDASVSRLKGPGRPINSVDRRMAVLAGLGAVDWVISFAEGTPENLLREVKPDVLVKGGDYGIDQVVGADIVSAYGGTVKVLGLVENSSTTAIVEKIRSH</sequence>
<feature type="region of interest" description="Ribokinase" evidence="16">
    <location>
        <begin position="1"/>
        <end position="336"/>
    </location>
</feature>
<dbReference type="EC" id="2.7.7.70" evidence="16"/>
<evidence type="ECO:0000256" key="9">
    <source>
        <dbReference type="ARBA" id="ARBA00022840"/>
    </source>
</evidence>
<dbReference type="GO" id="GO:0033785">
    <property type="term" value="F:heptose 7-phosphate kinase activity"/>
    <property type="evidence" value="ECO:0007669"/>
    <property type="project" value="UniProtKB-UniRule"/>
</dbReference>
<dbReference type="HAMAP" id="MF_01603">
    <property type="entry name" value="HldE"/>
    <property type="match status" value="1"/>
</dbReference>
<dbReference type="CDD" id="cd01172">
    <property type="entry name" value="RfaE_like"/>
    <property type="match status" value="1"/>
</dbReference>
<dbReference type="Pfam" id="PF00294">
    <property type="entry name" value="PfkB"/>
    <property type="match status" value="1"/>
</dbReference>
<feature type="domain" description="Carbohydrate kinase PfkB" evidence="17">
    <location>
        <begin position="32"/>
        <end position="319"/>
    </location>
</feature>
<dbReference type="GO" id="GO:0009244">
    <property type="term" value="P:lipopolysaccharide core region biosynthetic process"/>
    <property type="evidence" value="ECO:0007669"/>
    <property type="project" value="UniProtKB-UniPathway"/>
</dbReference>
<evidence type="ECO:0000259" key="17">
    <source>
        <dbReference type="Pfam" id="PF00294"/>
    </source>
</evidence>
<dbReference type="SUPFAM" id="SSF52374">
    <property type="entry name" value="Nucleotidylyl transferase"/>
    <property type="match status" value="1"/>
</dbReference>
<dbReference type="PROSITE" id="PS00583">
    <property type="entry name" value="PFKB_KINASES_1"/>
    <property type="match status" value="1"/>
</dbReference>
<comment type="pathway">
    <text evidence="16">Nucleotide-sugar biosynthesis; ADP-L-glycero-beta-D-manno-heptose biosynthesis; ADP-L-glycero-beta-D-manno-heptose from D-glycero-beta-D-manno-heptose 7-phosphate: step 3/4.</text>
</comment>
<dbReference type="NCBIfam" id="TIGR02199">
    <property type="entry name" value="rfaE_dom_II"/>
    <property type="match status" value="1"/>
</dbReference>
<dbReference type="InterPro" id="IPR002173">
    <property type="entry name" value="Carboh/pur_kinase_PfkB_CS"/>
</dbReference>
<evidence type="ECO:0000256" key="1">
    <source>
        <dbReference type="ARBA" id="ARBA00002319"/>
    </source>
</evidence>
<feature type="region of interest" description="Cytidylyltransferase" evidence="16">
    <location>
        <begin position="362"/>
        <end position="492"/>
    </location>
</feature>
<comment type="similarity">
    <text evidence="14 16">In the N-terminal section; belongs to the carbohydrate kinase PfkB family.</text>
</comment>
<evidence type="ECO:0000256" key="10">
    <source>
        <dbReference type="ARBA" id="ARBA00023268"/>
    </source>
</evidence>
<name>A0A1H1UED6_9PSED</name>
<dbReference type="InterPro" id="IPR029056">
    <property type="entry name" value="Ribokinase-like"/>
</dbReference>
<comment type="catalytic activity">
    <reaction evidence="13 16">
        <text>D-glycero-beta-D-manno-heptose 7-phosphate + ATP = D-glycero-beta-D-manno-heptose 1,7-bisphosphate + ADP + H(+)</text>
        <dbReference type="Rhea" id="RHEA:27473"/>
        <dbReference type="ChEBI" id="CHEBI:15378"/>
        <dbReference type="ChEBI" id="CHEBI:30616"/>
        <dbReference type="ChEBI" id="CHEBI:60204"/>
        <dbReference type="ChEBI" id="CHEBI:60208"/>
        <dbReference type="ChEBI" id="CHEBI:456216"/>
        <dbReference type="EC" id="2.7.1.167"/>
    </reaction>
</comment>
<keyword evidence="10 16" id="KW-0511">Multifunctional enzyme</keyword>
<evidence type="ECO:0000256" key="4">
    <source>
        <dbReference type="ARBA" id="ARBA00011738"/>
    </source>
</evidence>
<dbReference type="InterPro" id="IPR011914">
    <property type="entry name" value="RfaE_dom_II"/>
</dbReference>
<dbReference type="NCBIfam" id="NF008454">
    <property type="entry name" value="PRK11316.1"/>
    <property type="match status" value="1"/>
</dbReference>
<dbReference type="UniPathway" id="UPA00356">
    <property type="reaction ID" value="UER00437"/>
</dbReference>
<evidence type="ECO:0000256" key="11">
    <source>
        <dbReference type="ARBA" id="ARBA00023277"/>
    </source>
</evidence>
<dbReference type="Gene3D" id="3.40.1190.20">
    <property type="match status" value="1"/>
</dbReference>
<keyword evidence="11 16" id="KW-0119">Carbohydrate metabolism</keyword>
<dbReference type="STRING" id="1148509.SAMN05216222_2077"/>
<comment type="similarity">
    <text evidence="15 16">In the C-terminal section; belongs to the cytidylyltransferase family.</text>
</comment>
<feature type="active site" evidence="16">
    <location>
        <position position="282"/>
    </location>
</feature>
<dbReference type="Proteomes" id="UP000198481">
    <property type="component" value="Chromosome I"/>
</dbReference>
<dbReference type="GO" id="GO:0016773">
    <property type="term" value="F:phosphotransferase activity, alcohol group as acceptor"/>
    <property type="evidence" value="ECO:0007669"/>
    <property type="project" value="InterPro"/>
</dbReference>
<evidence type="ECO:0000256" key="6">
    <source>
        <dbReference type="ARBA" id="ARBA00022695"/>
    </source>
</evidence>
<dbReference type="InterPro" id="IPR011913">
    <property type="entry name" value="RfaE_dom_I"/>
</dbReference>
<feature type="domain" description="Cytidyltransferase-like" evidence="18">
    <location>
        <begin position="362"/>
        <end position="456"/>
    </location>
</feature>
<comment type="subunit">
    <text evidence="4 16">Homodimer.</text>
</comment>
<keyword evidence="5 16" id="KW-0808">Transferase</keyword>
<gene>
    <name evidence="16" type="primary">hldE</name>
    <name evidence="19" type="ORF">SAMN05216222_2077</name>
</gene>
<dbReference type="EC" id="2.7.1.167" evidence="16"/>
<dbReference type="NCBIfam" id="TIGR00125">
    <property type="entry name" value="cyt_tran_rel"/>
    <property type="match status" value="1"/>
</dbReference>
<dbReference type="FunFam" id="3.40.1190.20:FF:000002">
    <property type="entry name" value="Bifunctional protein HldE"/>
    <property type="match status" value="1"/>
</dbReference>
<dbReference type="InterPro" id="IPR011611">
    <property type="entry name" value="PfkB_dom"/>
</dbReference>
<dbReference type="SUPFAM" id="SSF53613">
    <property type="entry name" value="Ribokinase-like"/>
    <property type="match status" value="1"/>
</dbReference>
<reference evidence="20" key="1">
    <citation type="submission" date="2016-10" db="EMBL/GenBank/DDBJ databases">
        <authorList>
            <person name="Varghese N."/>
            <person name="Submissions S."/>
        </authorList>
    </citation>
    <scope>NUCLEOTIDE SEQUENCE [LARGE SCALE GENOMIC DNA]</scope>
    <source>
        <strain evidence="20">LMG 26867</strain>
    </source>
</reference>
<organism evidence="19 20">
    <name type="scientific">Pseudomonas prosekii</name>
    <dbReference type="NCBI Taxonomy" id="1148509"/>
    <lineage>
        <taxon>Bacteria</taxon>
        <taxon>Pseudomonadati</taxon>
        <taxon>Pseudomonadota</taxon>
        <taxon>Gammaproteobacteria</taxon>
        <taxon>Pseudomonadales</taxon>
        <taxon>Pseudomonadaceae</taxon>
        <taxon>Pseudomonas</taxon>
    </lineage>
</organism>
<accession>A0A1H1UED6</accession>
<dbReference type="PANTHER" id="PTHR46969">
    <property type="entry name" value="BIFUNCTIONAL PROTEIN HLDE"/>
    <property type="match status" value="1"/>
</dbReference>
<evidence type="ECO:0000256" key="2">
    <source>
        <dbReference type="ARBA" id="ARBA00003753"/>
    </source>
</evidence>
<dbReference type="InterPro" id="IPR004821">
    <property type="entry name" value="Cyt_trans-like"/>
</dbReference>
<keyword evidence="8 16" id="KW-0418">Kinase</keyword>
<dbReference type="GO" id="GO:0033786">
    <property type="term" value="F:heptose-1-phosphate adenylyltransferase activity"/>
    <property type="evidence" value="ECO:0007669"/>
    <property type="project" value="UniProtKB-UniRule"/>
</dbReference>
<evidence type="ECO:0000256" key="7">
    <source>
        <dbReference type="ARBA" id="ARBA00022741"/>
    </source>
</evidence>
<dbReference type="UniPathway" id="UPA00958"/>
<evidence type="ECO:0000256" key="14">
    <source>
        <dbReference type="ARBA" id="ARBA00060955"/>
    </source>
</evidence>
<evidence type="ECO:0000256" key="12">
    <source>
        <dbReference type="ARBA" id="ARBA00047428"/>
    </source>
</evidence>
<dbReference type="FunFam" id="3.40.50.620:FF:000028">
    <property type="entry name" value="Bifunctional protein HldE"/>
    <property type="match status" value="1"/>
</dbReference>
<dbReference type="Pfam" id="PF01467">
    <property type="entry name" value="CTP_transf_like"/>
    <property type="match status" value="1"/>
</dbReference>
<dbReference type="InterPro" id="IPR014729">
    <property type="entry name" value="Rossmann-like_a/b/a_fold"/>
</dbReference>
<dbReference type="GO" id="GO:0005524">
    <property type="term" value="F:ATP binding"/>
    <property type="evidence" value="ECO:0007669"/>
    <property type="project" value="UniProtKB-UniRule"/>
</dbReference>
<evidence type="ECO:0000256" key="13">
    <source>
        <dbReference type="ARBA" id="ARBA00052873"/>
    </source>
</evidence>
<comment type="catalytic activity">
    <reaction evidence="12 16">
        <text>D-glycero-beta-D-manno-heptose 1-phosphate + ATP + H(+) = ADP-D-glycero-beta-D-manno-heptose + diphosphate</text>
        <dbReference type="Rhea" id="RHEA:27465"/>
        <dbReference type="ChEBI" id="CHEBI:15378"/>
        <dbReference type="ChEBI" id="CHEBI:30616"/>
        <dbReference type="ChEBI" id="CHEBI:33019"/>
        <dbReference type="ChEBI" id="CHEBI:59967"/>
        <dbReference type="ChEBI" id="CHEBI:61593"/>
        <dbReference type="EC" id="2.7.7.70"/>
    </reaction>
</comment>
<evidence type="ECO:0000259" key="18">
    <source>
        <dbReference type="Pfam" id="PF01467"/>
    </source>
</evidence>
<evidence type="ECO:0000256" key="15">
    <source>
        <dbReference type="ARBA" id="ARBA00061122"/>
    </source>
</evidence>
<keyword evidence="7 16" id="KW-0547">Nucleotide-binding</keyword>
<dbReference type="GO" id="GO:0097171">
    <property type="term" value="P:ADP-L-glycero-beta-D-manno-heptose biosynthetic process"/>
    <property type="evidence" value="ECO:0007669"/>
    <property type="project" value="UniProtKB-UniPathway"/>
</dbReference>
<dbReference type="AlphaFoldDB" id="A0A1H1UED6"/>
<protein>
    <recommendedName>
        <fullName evidence="16">Bifunctional protein HldE</fullName>
    </recommendedName>
    <domain>
        <recommendedName>
            <fullName evidence="16">D-beta-D-heptose 7-phosphate kinase</fullName>
            <ecNumber evidence="16">2.7.1.167</ecNumber>
        </recommendedName>
        <alternativeName>
            <fullName evidence="16">D-beta-D-heptose 7-phosphotransferase</fullName>
        </alternativeName>
        <alternativeName>
            <fullName evidence="16">D-glycero-beta-D-manno-heptose-7-phosphate kinase</fullName>
        </alternativeName>
    </domain>
    <domain>
        <recommendedName>
            <fullName evidence="16">D-beta-D-heptose 1-phosphate adenylyltransferase</fullName>
            <ecNumber evidence="16">2.7.7.70</ecNumber>
        </recommendedName>
        <alternativeName>
            <fullName evidence="16">D-glycero-beta-D-manno-heptose 1-phosphate adenylyltransferase</fullName>
        </alternativeName>
    </domain>
</protein>
<comment type="function">
    <text evidence="2 16">Catalyzes the ADP transfer from ATP to D-glycero-beta-D-manno-heptose 1-phosphate, yielding ADP-D-glycero-beta-D-manno-heptose.</text>
</comment>
<dbReference type="PANTHER" id="PTHR46969:SF1">
    <property type="entry name" value="BIFUNCTIONAL PROTEIN HLDE"/>
    <property type="match status" value="1"/>
</dbReference>
<evidence type="ECO:0000313" key="20">
    <source>
        <dbReference type="Proteomes" id="UP000198481"/>
    </source>
</evidence>
<evidence type="ECO:0000256" key="8">
    <source>
        <dbReference type="ARBA" id="ARBA00022777"/>
    </source>
</evidence>